<comment type="similarity">
    <text evidence="2">Belongs to the peptidase M13 family.</text>
</comment>
<keyword evidence="5" id="KW-0378">Hydrolase</keyword>
<dbReference type="PRINTS" id="PR00786">
    <property type="entry name" value="NEPRILYSIN"/>
</dbReference>
<dbReference type="InterPro" id="IPR018497">
    <property type="entry name" value="Peptidase_M13_C"/>
</dbReference>
<protein>
    <recommendedName>
        <fullName evidence="13">Peptidase</fullName>
    </recommendedName>
</protein>
<dbReference type="CDD" id="cd08662">
    <property type="entry name" value="M13"/>
    <property type="match status" value="2"/>
</dbReference>
<keyword evidence="8" id="KW-0472">Membrane</keyword>
<evidence type="ECO:0000256" key="8">
    <source>
        <dbReference type="SAM" id="Phobius"/>
    </source>
</evidence>
<dbReference type="PANTHER" id="PTHR11733:SF240">
    <property type="entry name" value="GH14155P-RELATED"/>
    <property type="match status" value="1"/>
</dbReference>
<dbReference type="SUPFAM" id="SSF55486">
    <property type="entry name" value="Metalloproteases ('zincins'), catalytic domain"/>
    <property type="match status" value="2"/>
</dbReference>
<dbReference type="Gene3D" id="3.40.390.10">
    <property type="entry name" value="Collagenase (Catalytic Domain)"/>
    <property type="match status" value="2"/>
</dbReference>
<dbReference type="Proteomes" id="UP000005239">
    <property type="component" value="Unassembled WGS sequence"/>
</dbReference>
<evidence type="ECO:0000256" key="2">
    <source>
        <dbReference type="ARBA" id="ARBA00007357"/>
    </source>
</evidence>
<dbReference type="InterPro" id="IPR024079">
    <property type="entry name" value="MetalloPept_cat_dom_sf"/>
</dbReference>
<keyword evidence="4" id="KW-0479">Metal-binding</keyword>
<keyword evidence="8" id="KW-0812">Transmembrane</keyword>
<evidence type="ECO:0000256" key="5">
    <source>
        <dbReference type="ARBA" id="ARBA00022801"/>
    </source>
</evidence>
<dbReference type="InterPro" id="IPR000718">
    <property type="entry name" value="Peptidase_M13"/>
</dbReference>
<comment type="cofactor">
    <cofactor evidence="1">
        <name>Zn(2+)</name>
        <dbReference type="ChEBI" id="CHEBI:29105"/>
    </cofactor>
</comment>
<keyword evidence="12" id="KW-1185">Reference proteome</keyword>
<evidence type="ECO:0000313" key="12">
    <source>
        <dbReference type="Proteomes" id="UP000005239"/>
    </source>
</evidence>
<proteinExistence type="inferred from homology"/>
<dbReference type="GO" id="GO:0005886">
    <property type="term" value="C:plasma membrane"/>
    <property type="evidence" value="ECO:0000318"/>
    <property type="project" value="GO_Central"/>
</dbReference>
<name>A0A8R1UW65_PRIPA</name>
<dbReference type="GO" id="GO:0004222">
    <property type="term" value="F:metalloendopeptidase activity"/>
    <property type="evidence" value="ECO:0000318"/>
    <property type="project" value="GO_Central"/>
</dbReference>
<gene>
    <name evidence="11" type="primary">WBGene00278717</name>
</gene>
<feature type="domain" description="Peptidase M13 N-terminal" evidence="10">
    <location>
        <begin position="88"/>
        <end position="525"/>
    </location>
</feature>
<dbReference type="GO" id="GO:0046872">
    <property type="term" value="F:metal ion binding"/>
    <property type="evidence" value="ECO:0007669"/>
    <property type="project" value="UniProtKB-KW"/>
</dbReference>
<sequence length="1556" mass="173217">MGKVIQIILGLTIILAILGTLGVGIASLITVLNVQTQQAAQMSTGPPPSTTVNPIPAPVPIQANDPRFSSYKGMSDLLQTWMNRTVDPCVDFYAFTCGAGKPGQGMSFDISDNTITDTMVNQLRQPEKYFDNDTEYDGSINWIFEPLPVRQMKWFFDSCLTGATNDEKATRSKRIFTDLKTANKDFGFPALYPKDPKPVVDADLLASFLGSSLGTAGTTTLADVGVDTDWRDPHNSKGGYSLLVDQPATMFASTFYSKLYDADTVSSMVLTTLNQGAALLGITGLDAKQLAQDAKDIAQFDYDLATKYSTDDTTRRQYARSYNPYSVDGLQKLAPFINWKTFFNKGLAPVQKTVDGSFRSIVMEVDKLALLSADIASGAIPPRTVNNYLYFIALNQNYLPTLPTTKRNAAHLDEFRRQKHPINRKIRHVPKSDPMEIMSDYTQKESSCQNSATNYLMWANTRLYVDANYPSPKDKQTVRDQTNSIIRSILVAFRAQIDILDWMSPASKKGAYQKIDNLVVNIAFPDWGLVTTKDQKYLEQIDQLKAFQLYEAFSPLVNGVPADRTDFSGPSAITNAWYQPEVNSITFPGGILHAPFYDFNYPAAINYGGLGVIAGHELTHGFDDEGVQWEGTGILNSWMDDNSTVSFTKMAKCVVDEYSNFCPLNAPLPCVDGDQTQGENIADNGGIQAAYKAFKAYEALNGPDPLLPGDLSLFNSDQLFFIGFAQVWCQSPPDDIDLLAQILVDPHSPSQYRVLGTVQNIPAFQKAFNCPAGSPYAPIDHCNVWTSEPTSGAPLNAKGEPIVPDNEVNIAPVERISPQDMDKYSAYQNALVTLRDSSNLTIDPCDDFYHYTCGNFPGHSTTFYDLDQENNKVINTKITSDDYQATIKASAALGKLKTLYDSCKKEAQHSTIAETDYLQSKVLNFRKYINQDVPVIGGTGTFDVSATDYGNVLGYLSFQLGIDTLVSPLVDTNWMDPQAANPTTTNGNQLFIDQATTYHVRAFYEDGNWEKQKPAYKSQVKTILEAYVKQDTTAALPADYDKMIDDALDLEKKIAITYSGTDAERRNYLRQWNPLKKNQMPPTVDWDAYFTFAPQVVQDWVTKDNKDIIMNEQEYTSKMFTYLGNQNDKDVINYLFIRLLLANSGVIPCYNEQCVSVMRELSVKNVPEHTGKGRIPSKRHPLPSFAPLNEEDADGVGCADEISVLPDAQGRVYIDARFPTDDDRKTIRDKTAGVMTNIVDAMKGMILQLDWMHQDAKDKAVKKASSIQVNVAFPDFILDNAKLDAKYADLVFANDDSYYAMLDKVTVYSINEQFKMLTAKKADRTDFLGQTATVNAWYAPELNSITFPAGILQQPFFDVNYPAGLNYGGLGVVAGHELTHGFDDEGVQWDFDGSLKSWMDKDSQDGFDNMAKCVIDEYSQFCPLPEDRSPHCTDGTRTQGENIADNGGIHSAWRAYQAHIELDGPDALFMDRVFGEYTENQMYFLNFAQVWCMQKEYLTESFVSGRLMTDPHSLGPYRVLGTLQNIPAFQANFNCPKGSTYAPESHCSVWVPTKMA</sequence>
<dbReference type="InterPro" id="IPR008753">
    <property type="entry name" value="Peptidase_M13_N"/>
</dbReference>
<keyword evidence="3" id="KW-0645">Protease</keyword>
<feature type="domain" description="Peptidase M13 C-terminal" evidence="9">
    <location>
        <begin position="575"/>
        <end position="784"/>
    </location>
</feature>
<evidence type="ECO:0000256" key="3">
    <source>
        <dbReference type="ARBA" id="ARBA00022670"/>
    </source>
</evidence>
<evidence type="ECO:0000256" key="6">
    <source>
        <dbReference type="ARBA" id="ARBA00022833"/>
    </source>
</evidence>
<feature type="domain" description="Peptidase M13 C-terminal" evidence="9">
    <location>
        <begin position="1335"/>
        <end position="1549"/>
    </location>
</feature>
<evidence type="ECO:0000259" key="9">
    <source>
        <dbReference type="Pfam" id="PF01431"/>
    </source>
</evidence>
<accession>A0A8R1UW65</accession>
<dbReference type="InterPro" id="IPR042089">
    <property type="entry name" value="Peptidase_M13_dom_2"/>
</dbReference>
<dbReference type="GO" id="GO:0016485">
    <property type="term" value="P:protein processing"/>
    <property type="evidence" value="ECO:0000318"/>
    <property type="project" value="GO_Central"/>
</dbReference>
<evidence type="ECO:0000256" key="1">
    <source>
        <dbReference type="ARBA" id="ARBA00001947"/>
    </source>
</evidence>
<dbReference type="PANTHER" id="PTHR11733">
    <property type="entry name" value="ZINC METALLOPROTEASE FAMILY M13 NEPRILYSIN-RELATED"/>
    <property type="match status" value="1"/>
</dbReference>
<evidence type="ECO:0008006" key="13">
    <source>
        <dbReference type="Google" id="ProtNLM"/>
    </source>
</evidence>
<keyword evidence="6" id="KW-0862">Zinc</keyword>
<organism evidence="11 12">
    <name type="scientific">Pristionchus pacificus</name>
    <name type="common">Parasitic nematode worm</name>
    <dbReference type="NCBI Taxonomy" id="54126"/>
    <lineage>
        <taxon>Eukaryota</taxon>
        <taxon>Metazoa</taxon>
        <taxon>Ecdysozoa</taxon>
        <taxon>Nematoda</taxon>
        <taxon>Chromadorea</taxon>
        <taxon>Rhabditida</taxon>
        <taxon>Rhabditina</taxon>
        <taxon>Diplogasteromorpha</taxon>
        <taxon>Diplogasteroidea</taxon>
        <taxon>Neodiplogasteridae</taxon>
        <taxon>Pristionchus</taxon>
    </lineage>
</organism>
<dbReference type="EnsemblMetazoa" id="PPA40348.1">
    <property type="protein sequence ID" value="PPA40348.1"/>
    <property type="gene ID" value="WBGene00278717"/>
</dbReference>
<evidence type="ECO:0000313" key="11">
    <source>
        <dbReference type="EnsemblMetazoa" id="PPA40348.1"/>
    </source>
</evidence>
<dbReference type="PROSITE" id="PS51885">
    <property type="entry name" value="NEPRILYSIN"/>
    <property type="match status" value="1"/>
</dbReference>
<keyword evidence="7" id="KW-0482">Metalloprotease</keyword>
<feature type="transmembrane region" description="Helical" evidence="8">
    <location>
        <begin position="7"/>
        <end position="32"/>
    </location>
</feature>
<feature type="domain" description="Peptidase M13 N-terminal" evidence="10">
    <location>
        <begin position="844"/>
        <end position="1274"/>
    </location>
</feature>
<dbReference type="Pfam" id="PF05649">
    <property type="entry name" value="Peptidase_M13_N"/>
    <property type="match status" value="2"/>
</dbReference>
<dbReference type="Pfam" id="PF01431">
    <property type="entry name" value="Peptidase_M13"/>
    <property type="match status" value="2"/>
</dbReference>
<keyword evidence="8" id="KW-1133">Transmembrane helix</keyword>
<evidence type="ECO:0000259" key="10">
    <source>
        <dbReference type="Pfam" id="PF05649"/>
    </source>
</evidence>
<reference evidence="11" key="2">
    <citation type="submission" date="2022-06" db="UniProtKB">
        <authorList>
            <consortium name="EnsemblMetazoa"/>
        </authorList>
    </citation>
    <scope>IDENTIFICATION</scope>
    <source>
        <strain evidence="11">PS312</strain>
    </source>
</reference>
<evidence type="ECO:0000256" key="7">
    <source>
        <dbReference type="ARBA" id="ARBA00023049"/>
    </source>
</evidence>
<evidence type="ECO:0000256" key="4">
    <source>
        <dbReference type="ARBA" id="ARBA00022723"/>
    </source>
</evidence>
<reference evidence="12" key="1">
    <citation type="journal article" date="2008" name="Nat. Genet.">
        <title>The Pristionchus pacificus genome provides a unique perspective on nematode lifestyle and parasitism.</title>
        <authorList>
            <person name="Dieterich C."/>
            <person name="Clifton S.W."/>
            <person name="Schuster L.N."/>
            <person name="Chinwalla A."/>
            <person name="Delehaunty K."/>
            <person name="Dinkelacker I."/>
            <person name="Fulton L."/>
            <person name="Fulton R."/>
            <person name="Godfrey J."/>
            <person name="Minx P."/>
            <person name="Mitreva M."/>
            <person name="Roeseler W."/>
            <person name="Tian H."/>
            <person name="Witte H."/>
            <person name="Yang S.P."/>
            <person name="Wilson R.K."/>
            <person name="Sommer R.J."/>
        </authorList>
    </citation>
    <scope>NUCLEOTIDE SEQUENCE [LARGE SCALE GENOMIC DNA]</scope>
    <source>
        <strain evidence="12">PS312</strain>
    </source>
</reference>
<dbReference type="Gene3D" id="1.10.1380.10">
    <property type="entry name" value="Neutral endopeptidase , domain2"/>
    <property type="match status" value="2"/>
</dbReference>